<evidence type="ECO:0000256" key="1">
    <source>
        <dbReference type="ARBA" id="ARBA00022857"/>
    </source>
</evidence>
<evidence type="ECO:0000256" key="2">
    <source>
        <dbReference type="ARBA" id="ARBA00023002"/>
    </source>
</evidence>
<protein>
    <submittedName>
        <fullName evidence="7">2-hydroxyacid dehydrogenase</fullName>
    </submittedName>
</protein>
<evidence type="ECO:0000256" key="3">
    <source>
        <dbReference type="ARBA" id="ARBA00023027"/>
    </source>
</evidence>
<dbReference type="AlphaFoldDB" id="A0A975G330"/>
<dbReference type="Proteomes" id="UP000676409">
    <property type="component" value="Chromosome"/>
</dbReference>
<name>A0A975G330_9CAUL</name>
<dbReference type="Pfam" id="PF00389">
    <property type="entry name" value="2-Hacid_dh"/>
    <property type="match status" value="1"/>
</dbReference>
<comment type="similarity">
    <text evidence="4">Belongs to the D-isomer specific 2-hydroxyacid dehydrogenase family.</text>
</comment>
<feature type="domain" description="D-isomer specific 2-hydroxyacid dehydrogenase catalytic" evidence="5">
    <location>
        <begin position="45"/>
        <end position="310"/>
    </location>
</feature>
<dbReference type="PANTHER" id="PTHR10996">
    <property type="entry name" value="2-HYDROXYACID DEHYDROGENASE-RELATED"/>
    <property type="match status" value="1"/>
</dbReference>
<dbReference type="InterPro" id="IPR006140">
    <property type="entry name" value="D-isomer_DH_NAD-bd"/>
</dbReference>
<keyword evidence="2 4" id="KW-0560">Oxidoreductase</keyword>
<dbReference type="SUPFAM" id="SSF52283">
    <property type="entry name" value="Formate/glycerate dehydrogenase catalytic domain-like"/>
    <property type="match status" value="1"/>
</dbReference>
<gene>
    <name evidence="7" type="ORF">KCG34_10425</name>
</gene>
<evidence type="ECO:0000259" key="6">
    <source>
        <dbReference type="Pfam" id="PF02826"/>
    </source>
</evidence>
<keyword evidence="1" id="KW-0521">NADP</keyword>
<dbReference type="Gene3D" id="3.40.50.720">
    <property type="entry name" value="NAD(P)-binding Rossmann-like Domain"/>
    <property type="match status" value="2"/>
</dbReference>
<dbReference type="GO" id="GO:0016618">
    <property type="term" value="F:hydroxypyruvate reductase [NAD(P)H] activity"/>
    <property type="evidence" value="ECO:0007669"/>
    <property type="project" value="TreeGrafter"/>
</dbReference>
<keyword evidence="8" id="KW-1185">Reference proteome</keyword>
<dbReference type="GO" id="GO:0030267">
    <property type="term" value="F:glyoxylate reductase (NADPH) activity"/>
    <property type="evidence" value="ECO:0007669"/>
    <property type="project" value="TreeGrafter"/>
</dbReference>
<dbReference type="InterPro" id="IPR050223">
    <property type="entry name" value="D-isomer_2-hydroxyacid_DH"/>
</dbReference>
<dbReference type="InterPro" id="IPR006139">
    <property type="entry name" value="D-isomer_2_OHA_DH_cat_dom"/>
</dbReference>
<dbReference type="RefSeq" id="WP_211940289.1">
    <property type="nucleotide sequence ID" value="NZ_CP073078.1"/>
</dbReference>
<dbReference type="EMBL" id="CP073078">
    <property type="protein sequence ID" value="QUD90238.1"/>
    <property type="molecule type" value="Genomic_DNA"/>
</dbReference>
<dbReference type="CDD" id="cd12156">
    <property type="entry name" value="HPPR"/>
    <property type="match status" value="1"/>
</dbReference>
<proteinExistence type="inferred from homology"/>
<dbReference type="Pfam" id="PF02826">
    <property type="entry name" value="2-Hacid_dh_C"/>
    <property type="match status" value="1"/>
</dbReference>
<organism evidence="7 8">
    <name type="scientific">Phenylobacterium montanum</name>
    <dbReference type="NCBI Taxonomy" id="2823693"/>
    <lineage>
        <taxon>Bacteria</taxon>
        <taxon>Pseudomonadati</taxon>
        <taxon>Pseudomonadota</taxon>
        <taxon>Alphaproteobacteria</taxon>
        <taxon>Caulobacterales</taxon>
        <taxon>Caulobacteraceae</taxon>
        <taxon>Phenylobacterium</taxon>
    </lineage>
</organism>
<dbReference type="GO" id="GO:0051287">
    <property type="term" value="F:NAD binding"/>
    <property type="evidence" value="ECO:0007669"/>
    <property type="project" value="InterPro"/>
</dbReference>
<evidence type="ECO:0000313" key="8">
    <source>
        <dbReference type="Proteomes" id="UP000676409"/>
    </source>
</evidence>
<sequence length="312" mass="33125">MESKPVLLQLCPFAADLEQRLTRRFEVHRWFEETDPAGWLARYGSTVRAVATGGHMGISNDLMAALPALGIVAINGVGFDKVDLDTARARGVRVTTTPDVLTDDVADLAVGLIIAQFRAIPAGDAHVRQGAWPAGDRPLGRKVTGARFGIFGLGRIGLAIARRLAPFGAIAYMDQVEKPEPYRFVPSLVDLARESDVLILASAANASTFNIVDAEVIEALGPDGVLVNVARGSLVDEEALIAALTNGTIAGAALDVFAREPDVPERLRGCDRVVMTPHIASGTRETRRNMANIVVGNVEAFLDGGQLTGALV</sequence>
<reference evidence="7" key="1">
    <citation type="submission" date="2021-04" db="EMBL/GenBank/DDBJ databases">
        <title>The complete genome sequence of Caulobacter sp. S6.</title>
        <authorList>
            <person name="Tang Y."/>
            <person name="Ouyang W."/>
            <person name="Liu Q."/>
            <person name="Huang B."/>
            <person name="Guo Z."/>
            <person name="Lei P."/>
        </authorList>
    </citation>
    <scope>NUCLEOTIDE SEQUENCE</scope>
    <source>
        <strain evidence="7">S6</strain>
    </source>
</reference>
<evidence type="ECO:0000259" key="5">
    <source>
        <dbReference type="Pfam" id="PF00389"/>
    </source>
</evidence>
<dbReference type="GO" id="GO:0005829">
    <property type="term" value="C:cytosol"/>
    <property type="evidence" value="ECO:0007669"/>
    <property type="project" value="TreeGrafter"/>
</dbReference>
<evidence type="ECO:0000256" key="4">
    <source>
        <dbReference type="RuleBase" id="RU003719"/>
    </source>
</evidence>
<dbReference type="FunFam" id="3.40.50.720:FF:000213">
    <property type="entry name" value="Putative 2-hydroxyacid dehydrogenase"/>
    <property type="match status" value="1"/>
</dbReference>
<dbReference type="InterPro" id="IPR036291">
    <property type="entry name" value="NAD(P)-bd_dom_sf"/>
</dbReference>
<feature type="domain" description="D-isomer specific 2-hydroxyacid dehydrogenase NAD-binding" evidence="6">
    <location>
        <begin position="110"/>
        <end position="280"/>
    </location>
</feature>
<dbReference type="PANTHER" id="PTHR10996:SF178">
    <property type="entry name" value="2-HYDROXYACID DEHYDROGENASE YGL185C-RELATED"/>
    <property type="match status" value="1"/>
</dbReference>
<evidence type="ECO:0000313" key="7">
    <source>
        <dbReference type="EMBL" id="QUD90238.1"/>
    </source>
</evidence>
<accession>A0A975G330</accession>
<keyword evidence="3" id="KW-0520">NAD</keyword>
<dbReference type="KEGG" id="caul:KCG34_10425"/>
<dbReference type="SUPFAM" id="SSF51735">
    <property type="entry name" value="NAD(P)-binding Rossmann-fold domains"/>
    <property type="match status" value="1"/>
</dbReference>